<dbReference type="InterPro" id="IPR003675">
    <property type="entry name" value="Rce1/LyrA-like_dom"/>
</dbReference>
<proteinExistence type="inferred from homology"/>
<keyword evidence="2" id="KW-0812">Transmembrane</keyword>
<feature type="transmembrane region" description="Helical" evidence="2">
    <location>
        <begin position="101"/>
        <end position="120"/>
    </location>
</feature>
<dbReference type="Proteomes" id="UP001057025">
    <property type="component" value="Chromosome"/>
</dbReference>
<feature type="domain" description="CAAX prenyl protease 2/Lysostaphin resistance protein A-like" evidence="3">
    <location>
        <begin position="98"/>
        <end position="184"/>
    </location>
</feature>
<feature type="transmembrane region" description="Helical" evidence="2">
    <location>
        <begin position="152"/>
        <end position="170"/>
    </location>
</feature>
<name>A0ABY5BW95_9LACO</name>
<reference evidence="4" key="1">
    <citation type="submission" date="2022-05" db="EMBL/GenBank/DDBJ databases">
        <authorList>
            <person name="Oliphant S.A."/>
            <person name="Watson-Haigh N.S."/>
            <person name="Sumby K.M."/>
            <person name="Gardner J.M."/>
            <person name="Jiranek V."/>
        </authorList>
    </citation>
    <scope>NUCLEOTIDE SEQUENCE</scope>
    <source>
        <strain evidence="4">KI11_C11</strain>
    </source>
</reference>
<evidence type="ECO:0000313" key="5">
    <source>
        <dbReference type="Proteomes" id="UP001057025"/>
    </source>
</evidence>
<evidence type="ECO:0000313" key="4">
    <source>
        <dbReference type="EMBL" id="USS88251.1"/>
    </source>
</evidence>
<evidence type="ECO:0000259" key="3">
    <source>
        <dbReference type="Pfam" id="PF02517"/>
    </source>
</evidence>
<dbReference type="RefSeq" id="WP_252797537.1">
    <property type="nucleotide sequence ID" value="NZ_CP097118.1"/>
</dbReference>
<keyword evidence="5" id="KW-1185">Reference proteome</keyword>
<dbReference type="EMBL" id="CP097118">
    <property type="protein sequence ID" value="USS88251.1"/>
    <property type="molecule type" value="Genomic_DNA"/>
</dbReference>
<keyword evidence="4" id="KW-0645">Protease</keyword>
<comment type="similarity">
    <text evidence="1">Belongs to the UPF0177 family.</text>
</comment>
<feature type="transmembrane region" description="Helical" evidence="2">
    <location>
        <begin position="126"/>
        <end position="145"/>
    </location>
</feature>
<feature type="transmembrane region" description="Helical" evidence="2">
    <location>
        <begin position="6"/>
        <end position="26"/>
    </location>
</feature>
<gene>
    <name evidence="4" type="ORF">M3M39_01875</name>
</gene>
<evidence type="ECO:0000256" key="2">
    <source>
        <dbReference type="SAM" id="Phobius"/>
    </source>
</evidence>
<protein>
    <submittedName>
        <fullName evidence="4">CPBP family intramembrane metalloprotease</fullName>
    </submittedName>
</protein>
<sequence length="197" mass="22011">MKIIDLGKATFVLFLIIFGTSLLAILLMKMRPIWNEQALKITRDGIIVGLILWYVMKNHLVKIQPLNFKLDGMALVAGLIVVTGATLLAPDEEMQLLPYQFLQIVVFAPIMEEVICRGVIFGNYAANHLMLATIVSTVIFVGLHFSRNPVDLLEFTLVSLILCCVQFTTGNVFNCIMIHSLLNIYLLVGNQILKGFT</sequence>
<organism evidence="4 5">
    <name type="scientific">Fructilactobacillus hinvesii</name>
    <dbReference type="NCBI Taxonomy" id="2940300"/>
    <lineage>
        <taxon>Bacteria</taxon>
        <taxon>Bacillati</taxon>
        <taxon>Bacillota</taxon>
        <taxon>Bacilli</taxon>
        <taxon>Lactobacillales</taxon>
        <taxon>Lactobacillaceae</taxon>
        <taxon>Fructilactobacillus</taxon>
    </lineage>
</organism>
<dbReference type="Pfam" id="PF02517">
    <property type="entry name" value="Rce1-like"/>
    <property type="match status" value="1"/>
</dbReference>
<accession>A0ABY5BW95</accession>
<keyword evidence="2" id="KW-0472">Membrane</keyword>
<keyword evidence="4" id="KW-0482">Metalloprotease</keyword>
<keyword evidence="4" id="KW-0378">Hydrolase</keyword>
<keyword evidence="2" id="KW-1133">Transmembrane helix</keyword>
<dbReference type="GO" id="GO:0008237">
    <property type="term" value="F:metallopeptidase activity"/>
    <property type="evidence" value="ECO:0007669"/>
    <property type="project" value="UniProtKB-KW"/>
</dbReference>
<evidence type="ECO:0000256" key="1">
    <source>
        <dbReference type="ARBA" id="ARBA00009067"/>
    </source>
</evidence>
<feature type="transmembrane region" description="Helical" evidence="2">
    <location>
        <begin position="68"/>
        <end position="89"/>
    </location>
</feature>